<reference evidence="2" key="1">
    <citation type="submission" date="2021-06" db="EMBL/GenBank/DDBJ databases">
        <authorList>
            <person name="Kallberg Y."/>
            <person name="Tangrot J."/>
            <person name="Rosling A."/>
        </authorList>
    </citation>
    <scope>NUCLEOTIDE SEQUENCE</scope>
    <source>
        <strain evidence="2">IN212</strain>
    </source>
</reference>
<dbReference type="AlphaFoldDB" id="A0A9N9NEE1"/>
<keyword evidence="3" id="KW-1185">Reference proteome</keyword>
<evidence type="ECO:0000313" key="3">
    <source>
        <dbReference type="Proteomes" id="UP000789396"/>
    </source>
</evidence>
<feature type="region of interest" description="Disordered" evidence="1">
    <location>
        <begin position="1"/>
        <end position="28"/>
    </location>
</feature>
<dbReference type="OrthoDB" id="2442454at2759"/>
<evidence type="ECO:0000256" key="1">
    <source>
        <dbReference type="SAM" id="MobiDB-lite"/>
    </source>
</evidence>
<gene>
    <name evidence="2" type="ORF">RFULGI_LOCUS11824</name>
</gene>
<accession>A0A9N9NEE1</accession>
<dbReference type="EMBL" id="CAJVPZ010026769">
    <property type="protein sequence ID" value="CAG8726590.1"/>
    <property type="molecule type" value="Genomic_DNA"/>
</dbReference>
<feature type="compositionally biased region" description="Polar residues" evidence="1">
    <location>
        <begin position="16"/>
        <end position="28"/>
    </location>
</feature>
<feature type="non-terminal residue" evidence="2">
    <location>
        <position position="1"/>
    </location>
</feature>
<sequence>KHFLDPVIETKEHLSQESSENKSPNHNIYVSEEPDEIKPTKSQYIKQGLMKQLRSNRDIVLPVSLEIMEHQLSQNKAIEICCEIEVTDKTARTQLYKEMLSHLPGITLGNLCMKTLKAKKIRMLFGKDRVGIEKIKQVTYTYFEESAKYLNWHAKLVDSPSHLSDKIRLNLYRAYTEETGLDSWINSKTPEPPQIEKDAEKKTLFVLQINV</sequence>
<organism evidence="2 3">
    <name type="scientific">Racocetra fulgida</name>
    <dbReference type="NCBI Taxonomy" id="60492"/>
    <lineage>
        <taxon>Eukaryota</taxon>
        <taxon>Fungi</taxon>
        <taxon>Fungi incertae sedis</taxon>
        <taxon>Mucoromycota</taxon>
        <taxon>Glomeromycotina</taxon>
        <taxon>Glomeromycetes</taxon>
        <taxon>Diversisporales</taxon>
        <taxon>Gigasporaceae</taxon>
        <taxon>Racocetra</taxon>
    </lineage>
</organism>
<name>A0A9N9NEE1_9GLOM</name>
<comment type="caution">
    <text evidence="2">The sequence shown here is derived from an EMBL/GenBank/DDBJ whole genome shotgun (WGS) entry which is preliminary data.</text>
</comment>
<proteinExistence type="predicted"/>
<protein>
    <submittedName>
        <fullName evidence="2">311_t:CDS:1</fullName>
    </submittedName>
</protein>
<dbReference type="Proteomes" id="UP000789396">
    <property type="component" value="Unassembled WGS sequence"/>
</dbReference>
<evidence type="ECO:0000313" key="2">
    <source>
        <dbReference type="EMBL" id="CAG8726590.1"/>
    </source>
</evidence>